<reference evidence="2 3" key="1">
    <citation type="journal article" date="2018" name="Sci. Data">
        <title>The draft genome sequence of cork oak.</title>
        <authorList>
            <person name="Ramos A.M."/>
            <person name="Usie A."/>
            <person name="Barbosa P."/>
            <person name="Barros P.M."/>
            <person name="Capote T."/>
            <person name="Chaves I."/>
            <person name="Simoes F."/>
            <person name="Abreu I."/>
            <person name="Carrasquinho I."/>
            <person name="Faro C."/>
            <person name="Guimaraes J.B."/>
            <person name="Mendonca D."/>
            <person name="Nobrega F."/>
            <person name="Rodrigues L."/>
            <person name="Saibo N.J.M."/>
            <person name="Varela M.C."/>
            <person name="Egas C."/>
            <person name="Matos J."/>
            <person name="Miguel C.M."/>
            <person name="Oliveira M.M."/>
            <person name="Ricardo C.P."/>
            <person name="Goncalves S."/>
        </authorList>
    </citation>
    <scope>NUCLEOTIDE SEQUENCE [LARGE SCALE GENOMIC DNA]</scope>
    <source>
        <strain evidence="3">cv. HL8</strain>
    </source>
</reference>
<keyword evidence="1" id="KW-1133">Transmembrane helix</keyword>
<evidence type="ECO:0000313" key="2">
    <source>
        <dbReference type="EMBL" id="KAK7844349.1"/>
    </source>
</evidence>
<organism evidence="2 3">
    <name type="scientific">Quercus suber</name>
    <name type="common">Cork oak</name>
    <dbReference type="NCBI Taxonomy" id="58331"/>
    <lineage>
        <taxon>Eukaryota</taxon>
        <taxon>Viridiplantae</taxon>
        <taxon>Streptophyta</taxon>
        <taxon>Embryophyta</taxon>
        <taxon>Tracheophyta</taxon>
        <taxon>Spermatophyta</taxon>
        <taxon>Magnoliopsida</taxon>
        <taxon>eudicotyledons</taxon>
        <taxon>Gunneridae</taxon>
        <taxon>Pentapetalae</taxon>
        <taxon>rosids</taxon>
        <taxon>fabids</taxon>
        <taxon>Fagales</taxon>
        <taxon>Fagaceae</taxon>
        <taxon>Quercus</taxon>
    </lineage>
</organism>
<feature type="transmembrane region" description="Helical" evidence="1">
    <location>
        <begin position="30"/>
        <end position="51"/>
    </location>
</feature>
<feature type="transmembrane region" description="Helical" evidence="1">
    <location>
        <begin position="63"/>
        <end position="90"/>
    </location>
</feature>
<evidence type="ECO:0000256" key="1">
    <source>
        <dbReference type="SAM" id="Phobius"/>
    </source>
</evidence>
<gene>
    <name evidence="2" type="ORF">CFP56_010904</name>
</gene>
<accession>A0AAW0L0E4</accession>
<dbReference type="AlphaFoldDB" id="A0AAW0L0E4"/>
<comment type="caution">
    <text evidence="2">The sequence shown here is derived from an EMBL/GenBank/DDBJ whole genome shotgun (WGS) entry which is preliminary data.</text>
</comment>
<proteinExistence type="predicted"/>
<sequence length="96" mass="10816">MVTTMLRITVYNHNRLALVTHGINKKWSPLIVVFATFVVLGFMHELIFYYLGSMSCLEDGGFYPQVAVAMADFGAFGNWICVHYLILAVFPTIPLV</sequence>
<evidence type="ECO:0000313" key="3">
    <source>
        <dbReference type="Proteomes" id="UP000237347"/>
    </source>
</evidence>
<protein>
    <submittedName>
        <fullName evidence="2">Uncharacterized protein</fullName>
    </submittedName>
</protein>
<keyword evidence="1" id="KW-0472">Membrane</keyword>
<keyword evidence="1" id="KW-0812">Transmembrane</keyword>
<dbReference type="EMBL" id="PKMF04000186">
    <property type="protein sequence ID" value="KAK7844349.1"/>
    <property type="molecule type" value="Genomic_DNA"/>
</dbReference>
<name>A0AAW0L0E4_QUESU</name>
<keyword evidence="3" id="KW-1185">Reference proteome</keyword>
<dbReference type="Proteomes" id="UP000237347">
    <property type="component" value="Unassembled WGS sequence"/>
</dbReference>